<keyword evidence="6" id="KW-0119">Carbohydrate metabolism</keyword>
<evidence type="ECO:0000259" key="8">
    <source>
        <dbReference type="Pfam" id="PF17042"/>
    </source>
</evidence>
<evidence type="ECO:0000313" key="10">
    <source>
        <dbReference type="Proteomes" id="UP000549695"/>
    </source>
</evidence>
<dbReference type="Proteomes" id="UP000549695">
    <property type="component" value="Unassembled WGS sequence"/>
</dbReference>
<comment type="similarity">
    <text evidence="1">Belongs to the four-carbon acid sugar kinase family.</text>
</comment>
<evidence type="ECO:0000256" key="3">
    <source>
        <dbReference type="ARBA" id="ARBA00022741"/>
    </source>
</evidence>
<comment type="caution">
    <text evidence="9">The sequence shown here is derived from an EMBL/GenBank/DDBJ whole genome shotgun (WGS) entry which is preliminary data.</text>
</comment>
<dbReference type="RefSeq" id="WP_073574770.1">
    <property type="nucleotide sequence ID" value="NZ_BAAAJZ010000011.1"/>
</dbReference>
<dbReference type="EMBL" id="JACCCZ010000001">
    <property type="protein sequence ID" value="NYG05271.1"/>
    <property type="molecule type" value="Genomic_DNA"/>
</dbReference>
<dbReference type="InterPro" id="IPR042213">
    <property type="entry name" value="NBD_C_sf"/>
</dbReference>
<keyword evidence="3" id="KW-0547">Nucleotide-binding</keyword>
<evidence type="ECO:0000256" key="2">
    <source>
        <dbReference type="ARBA" id="ARBA00022679"/>
    </source>
</evidence>
<evidence type="ECO:0000313" key="9">
    <source>
        <dbReference type="EMBL" id="NYG05271.1"/>
    </source>
</evidence>
<dbReference type="Pfam" id="PF17042">
    <property type="entry name" value="NBD_C"/>
    <property type="match status" value="1"/>
</dbReference>
<feature type="domain" description="Four-carbon acid sugar kinase nucleotide binding" evidence="8">
    <location>
        <begin position="246"/>
        <end position="401"/>
    </location>
</feature>
<reference evidence="9 10" key="1">
    <citation type="submission" date="2020-07" db="EMBL/GenBank/DDBJ databases">
        <title>Sequencing the genomes of 1000 actinobacteria strains.</title>
        <authorList>
            <person name="Klenk H.-P."/>
        </authorList>
    </citation>
    <scope>NUCLEOTIDE SEQUENCE [LARGE SCALE GENOMIC DNA]</scope>
    <source>
        <strain evidence="9 10">DSM 44749</strain>
    </source>
</reference>
<organism evidence="9 10">
    <name type="scientific">Pseudonocardia alni</name>
    <name type="common">Amycolata alni</name>
    <dbReference type="NCBI Taxonomy" id="33907"/>
    <lineage>
        <taxon>Bacteria</taxon>
        <taxon>Bacillati</taxon>
        <taxon>Actinomycetota</taxon>
        <taxon>Actinomycetes</taxon>
        <taxon>Pseudonocardiales</taxon>
        <taxon>Pseudonocardiaceae</taxon>
        <taxon>Pseudonocardia</taxon>
    </lineage>
</organism>
<dbReference type="GO" id="GO:0005524">
    <property type="term" value="F:ATP binding"/>
    <property type="evidence" value="ECO:0007669"/>
    <property type="project" value="UniProtKB-KW"/>
</dbReference>
<keyword evidence="2" id="KW-0808">Transferase</keyword>
<evidence type="ECO:0000256" key="6">
    <source>
        <dbReference type="ARBA" id="ARBA00023277"/>
    </source>
</evidence>
<dbReference type="GO" id="GO:0016301">
    <property type="term" value="F:kinase activity"/>
    <property type="evidence" value="ECO:0007669"/>
    <property type="project" value="UniProtKB-KW"/>
</dbReference>
<keyword evidence="10" id="KW-1185">Reference proteome</keyword>
<evidence type="ECO:0000259" key="7">
    <source>
        <dbReference type="Pfam" id="PF07005"/>
    </source>
</evidence>
<keyword evidence="5" id="KW-0067">ATP-binding</keyword>
<dbReference type="Gene3D" id="3.40.50.10840">
    <property type="entry name" value="Putative sugar-binding, N-terminal domain"/>
    <property type="match status" value="1"/>
</dbReference>
<dbReference type="InterPro" id="IPR031475">
    <property type="entry name" value="NBD_C"/>
</dbReference>
<dbReference type="AlphaFoldDB" id="A0A852WD43"/>
<protein>
    <submittedName>
        <fullName evidence="9">Uncharacterized protein YgbK (DUF1537 family)</fullName>
    </submittedName>
</protein>
<dbReference type="InterPro" id="IPR010737">
    <property type="entry name" value="4-carb_acid_sugar_kinase_N"/>
</dbReference>
<dbReference type="SUPFAM" id="SSF142764">
    <property type="entry name" value="YgbK-like"/>
    <property type="match status" value="1"/>
</dbReference>
<evidence type="ECO:0000256" key="5">
    <source>
        <dbReference type="ARBA" id="ARBA00022840"/>
    </source>
</evidence>
<accession>A0A852WD43</accession>
<dbReference type="GeneID" id="98055664"/>
<name>A0A852WD43_PSEA5</name>
<feature type="domain" description="Four-carbon acid sugar kinase N-terminal" evidence="7">
    <location>
        <begin position="3"/>
        <end position="225"/>
    </location>
</feature>
<dbReference type="Gene3D" id="3.40.980.20">
    <property type="entry name" value="Four-carbon acid sugar kinase, nucleotide binding domain"/>
    <property type="match status" value="1"/>
</dbReference>
<evidence type="ECO:0000256" key="4">
    <source>
        <dbReference type="ARBA" id="ARBA00022777"/>
    </source>
</evidence>
<gene>
    <name evidence="9" type="ORF">HDA37_005556</name>
</gene>
<evidence type="ECO:0000256" key="1">
    <source>
        <dbReference type="ARBA" id="ARBA00005715"/>
    </source>
</evidence>
<proteinExistence type="inferred from homology"/>
<dbReference type="InterPro" id="IPR037051">
    <property type="entry name" value="4-carb_acid_sugar_kinase_N_sf"/>
</dbReference>
<dbReference type="Pfam" id="PF07005">
    <property type="entry name" value="SBD_N"/>
    <property type="match status" value="1"/>
</dbReference>
<keyword evidence="4" id="KW-0418">Kinase</keyword>
<sequence length="410" mass="41980">MKILVCDDDPTGTQSATGVEVLLRWDADVLTDALRRADAVYLLTNTRALDEQAAVALVSGIRADADVAGGRLGERVRLVLRGDSTLRGHVFAECDAVDPAAPVLFVPAFPGGGRTTVDGTHRVRVGGEILPAHETEFARDPVFGYRDGHLPGYVREKSARTPVTVGIDDVRSGALTGVLTGAGDIDVVLPDVHDDTDVARVADALRAAWATREIVARGGAPLAAAVCRVSSDGLLDAPVAGPGRTLLVCGSHTAAAGRQLTYACAGRGAPVVVGTDDALADPDATAARLVRDLAGDLSAGGWAALASERERRAEHDTLAHGESVMRAVVGAVAALREQVDVVVTKGGITGAQVARDGLGAVSARVRGQVLPGVSVWDLMTPGGRAVVQVVVPGNVGDDDALDAALAAVGV</sequence>